<feature type="transmembrane region" description="Helical" evidence="18">
    <location>
        <begin position="20"/>
        <end position="37"/>
    </location>
</feature>
<reference evidence="22" key="1">
    <citation type="submission" date="2021-07" db="EMBL/GenBank/DDBJ databases">
        <title>Studies on halocins as antimicrobial molecules from haloarchaea.</title>
        <authorList>
            <person name="Kumar S."/>
            <person name="Khare S.K."/>
        </authorList>
    </citation>
    <scope>NUCLEOTIDE SEQUENCE</scope>
    <source>
        <strain evidence="22">NCIM 5678</strain>
    </source>
</reference>
<evidence type="ECO:0000313" key="22">
    <source>
        <dbReference type="EMBL" id="UVE49769.1"/>
    </source>
</evidence>
<evidence type="ECO:0000256" key="2">
    <source>
        <dbReference type="ARBA" id="ARBA00001946"/>
    </source>
</evidence>
<dbReference type="InterPro" id="IPR041154">
    <property type="entry name" value="AglB_P1"/>
</dbReference>
<feature type="transmembrane region" description="Helical" evidence="18">
    <location>
        <begin position="507"/>
        <end position="525"/>
    </location>
</feature>
<sequence>MSDEQREYSPSVADLARDWYHIPVLSAIVLVMLWIRLRSYEAFTRAGSVYFSGNDAWYHLRQVEYTVKHWPATMPFDPWTEFPFGTSAGQFGTIYDQLVATAALVVGLGSPSSDLVAKTLLVAPPIFGALIAIPTYLIGKRLGGRLAGLFGAAVLMLLPGTFLQRGLVGFADHNIVEPLFQGFAVLAVMIALTVAEREKPVWELVQARDLDALRKPLKWSALAGVAIALYMWSWPPGILLVGIFGLFLVLKMTSDYVRGRSPEHAAFVGAVSMLVTAVLMVVPFNEPTFGVTDFGFLQPLFSLGVGLGAVFLAGLARWWESNDVDDRGYPAAVGGIAVVGLVLFSVVLPDVFGSIARNFLRTVGFSAGAATRTIGEAQPFLAQNTLQAAGISAVDRIMSEYGFTFFTGVAAAIWFVAKPLVRDGETRKIGYAAGGLAGIGLLFLLPVIPDSIGGLVGLESSLVSLGIVTAIIVGAVMQADYESEHLFVLVWAAIMTSAAFTQVRFNYYLAVVVAVMNAYLLREVLAIDFVGLADIDRLDDVSPGQVAAVAIAVLLVLTPVLIVPVQLGNGQATNTAYQAAETGPGPVTQWDGTLGWMQNNTPKEGSFGGASNEMDYYGTYKYTDDFDYPDGAYGVMSWWDYGHWITLLGERIPNANPFQGGATEAANFLLAPDEEQASDVLSSMGDDGEGENTRYVMVDWQMASTESKFGAPTVWYDQSNISTSDFYNRVYRLQEQDGQTRLVSSANVHDQRYYESLMVRLYKFHGSATAPSPIVVDWEERTNADGSVTFRTTPADGQAVKTFDNMSAAEEYVANDPTSQIGGIGSFPEERVEALEHYRLVKSSNSSSLRSGSYQNSLVRARSTYGIQPQALLGNNPAWVKTFERVPGATVEGSGAPANTTVTARVQMRDLTKGTNFTYTQQAQTDGNGEFTMTLPYSTTGYDDYGPENGYTNVSVRATGDYTFAGPTSFEGNNTIVRYQAQNVSVDEGLVNGAEDGTVEVTLERAESELSFNNDEASSNETATNETATNESATNETATNDTSTNESAAIDAGALTAVVA</sequence>
<comment type="pathway">
    <text evidence="4">Protein modification; protein glycosylation.</text>
</comment>
<protein>
    <recommendedName>
        <fullName evidence="6">dolichyl-phosphooligosaccharide-protein glycotransferase</fullName>
        <ecNumber evidence="6">2.4.99.21</ecNumber>
    </recommendedName>
    <alternativeName>
        <fullName evidence="15">Oligosaccharyl transferase</fullName>
    </alternativeName>
</protein>
<evidence type="ECO:0000256" key="13">
    <source>
        <dbReference type="ARBA" id="ARBA00023136"/>
    </source>
</evidence>
<keyword evidence="9 18" id="KW-0812">Transmembrane</keyword>
<evidence type="ECO:0000256" key="7">
    <source>
        <dbReference type="ARBA" id="ARBA00022676"/>
    </source>
</evidence>
<dbReference type="InterPro" id="IPR026410">
    <property type="entry name" value="OlisacTrfase_arch"/>
</dbReference>
<feature type="transmembrane region" description="Helical" evidence="18">
    <location>
        <begin position="328"/>
        <end position="348"/>
    </location>
</feature>
<dbReference type="NCBIfam" id="TIGR04154">
    <property type="entry name" value="archaeo_STT3"/>
    <property type="match status" value="1"/>
</dbReference>
<evidence type="ECO:0000256" key="8">
    <source>
        <dbReference type="ARBA" id="ARBA00022679"/>
    </source>
</evidence>
<dbReference type="PANTHER" id="PTHR13872">
    <property type="entry name" value="DOLICHYL-DIPHOSPHOOLIGOSACCHARIDE--PROTEIN GLYCOSYLTRANSFERASE SUBUNIT"/>
    <property type="match status" value="1"/>
</dbReference>
<feature type="transmembrane region" description="Helical" evidence="18">
    <location>
        <begin position="296"/>
        <end position="316"/>
    </location>
</feature>
<name>A0ABY5RBP2_HALLR</name>
<keyword evidence="8 22" id="KW-0808">Transferase</keyword>
<keyword evidence="23" id="KW-1185">Reference proteome</keyword>
<feature type="domain" description="AglB-like core" evidence="21">
    <location>
        <begin position="588"/>
        <end position="703"/>
    </location>
</feature>
<evidence type="ECO:0000256" key="17">
    <source>
        <dbReference type="SAM" id="MobiDB-lite"/>
    </source>
</evidence>
<feature type="transmembrane region" description="Helical" evidence="18">
    <location>
        <begin position="401"/>
        <end position="417"/>
    </location>
</feature>
<feature type="transmembrane region" description="Helical" evidence="18">
    <location>
        <begin position="119"/>
        <end position="139"/>
    </location>
</feature>
<evidence type="ECO:0000256" key="3">
    <source>
        <dbReference type="ARBA" id="ARBA00004651"/>
    </source>
</evidence>
<evidence type="ECO:0000256" key="12">
    <source>
        <dbReference type="ARBA" id="ARBA00022989"/>
    </source>
</evidence>
<evidence type="ECO:0000256" key="1">
    <source>
        <dbReference type="ARBA" id="ARBA00001936"/>
    </source>
</evidence>
<feature type="domain" description="Oligosaccharyl transferase STT3 N-terminal" evidence="19">
    <location>
        <begin position="25"/>
        <end position="284"/>
    </location>
</feature>
<dbReference type="GeneID" id="74529786"/>
<evidence type="ECO:0000259" key="19">
    <source>
        <dbReference type="Pfam" id="PF02516"/>
    </source>
</evidence>
<dbReference type="RefSeq" id="WP_258302164.1">
    <property type="nucleotide sequence ID" value="NZ_CP078063.1"/>
</dbReference>
<dbReference type="InterPro" id="IPR048307">
    <property type="entry name" value="STT3_N"/>
</dbReference>
<evidence type="ECO:0000256" key="4">
    <source>
        <dbReference type="ARBA" id="ARBA00004922"/>
    </source>
</evidence>
<dbReference type="Gene3D" id="2.60.40.3390">
    <property type="match status" value="1"/>
</dbReference>
<feature type="transmembrane region" description="Helical" evidence="18">
    <location>
        <begin position="429"/>
        <end position="448"/>
    </location>
</feature>
<dbReference type="InterPro" id="IPR054479">
    <property type="entry name" value="AglB-like_core"/>
</dbReference>
<dbReference type="Gene3D" id="3.40.50.12610">
    <property type="match status" value="1"/>
</dbReference>
<comment type="similarity">
    <text evidence="5">Belongs to the STT3 family.</text>
</comment>
<feature type="transmembrane region" description="Helical" evidence="18">
    <location>
        <begin position="146"/>
        <end position="163"/>
    </location>
</feature>
<keyword evidence="11" id="KW-0460">Magnesium</keyword>
<comment type="catalytic activity">
    <reaction evidence="16">
        <text>an archaeal dolichyl phosphooligosaccharide + [protein]-L-asparagine = an archaeal dolichyl phosphate + a glycoprotein with the oligosaccharide chain attached by N-beta-D-glycosyl linkage to a protein L-asparagine.</text>
        <dbReference type="EC" id="2.4.99.21"/>
    </reaction>
</comment>
<keyword evidence="13 18" id="KW-0472">Membrane</keyword>
<evidence type="ECO:0000256" key="16">
    <source>
        <dbReference type="ARBA" id="ARBA00034066"/>
    </source>
</evidence>
<feature type="transmembrane region" description="Helical" evidence="18">
    <location>
        <begin position="238"/>
        <end position="257"/>
    </location>
</feature>
<feature type="transmembrane region" description="Helical" evidence="18">
    <location>
        <begin position="94"/>
        <end position="113"/>
    </location>
</feature>
<dbReference type="PANTHER" id="PTHR13872:SF1">
    <property type="entry name" value="DOLICHYL-DIPHOSPHOOLIGOSACCHARIDE--PROTEIN GLYCOSYLTRANSFERASE SUBUNIT STT3B"/>
    <property type="match status" value="1"/>
</dbReference>
<feature type="transmembrane region" description="Helical" evidence="18">
    <location>
        <begin position="484"/>
        <end position="501"/>
    </location>
</feature>
<keyword evidence="14" id="KW-0464">Manganese</keyword>
<keyword evidence="10" id="KW-0479">Metal-binding</keyword>
<evidence type="ECO:0000259" key="21">
    <source>
        <dbReference type="Pfam" id="PF22627"/>
    </source>
</evidence>
<feature type="compositionally biased region" description="Low complexity" evidence="17">
    <location>
        <begin position="1016"/>
        <end position="1047"/>
    </location>
</feature>
<feature type="transmembrane region" description="Helical" evidence="18">
    <location>
        <begin position="546"/>
        <end position="567"/>
    </location>
</feature>
<gene>
    <name evidence="22" type="ORF">KU306_12730</name>
</gene>
<evidence type="ECO:0000259" key="20">
    <source>
        <dbReference type="Pfam" id="PF18079"/>
    </source>
</evidence>
<dbReference type="GO" id="GO:0016740">
    <property type="term" value="F:transferase activity"/>
    <property type="evidence" value="ECO:0007669"/>
    <property type="project" value="UniProtKB-KW"/>
</dbReference>
<evidence type="ECO:0000256" key="10">
    <source>
        <dbReference type="ARBA" id="ARBA00022723"/>
    </source>
</evidence>
<feature type="transmembrane region" description="Helical" evidence="18">
    <location>
        <begin position="454"/>
        <end position="477"/>
    </location>
</feature>
<comment type="cofactor">
    <cofactor evidence="2">
        <name>Mg(2+)</name>
        <dbReference type="ChEBI" id="CHEBI:18420"/>
    </cofactor>
</comment>
<evidence type="ECO:0000256" key="18">
    <source>
        <dbReference type="SAM" id="Phobius"/>
    </source>
</evidence>
<organism evidence="22 23">
    <name type="scientific">Haloferax larsenii</name>
    <dbReference type="NCBI Taxonomy" id="302484"/>
    <lineage>
        <taxon>Archaea</taxon>
        <taxon>Methanobacteriati</taxon>
        <taxon>Methanobacteriota</taxon>
        <taxon>Stenosarchaea group</taxon>
        <taxon>Halobacteria</taxon>
        <taxon>Halobacteriales</taxon>
        <taxon>Haloferacaceae</taxon>
        <taxon>Haloferax</taxon>
    </lineage>
</organism>
<dbReference type="Proteomes" id="UP001058330">
    <property type="component" value="Chromosome"/>
</dbReference>
<evidence type="ECO:0000256" key="6">
    <source>
        <dbReference type="ARBA" id="ARBA00012602"/>
    </source>
</evidence>
<proteinExistence type="inferred from homology"/>
<dbReference type="Pfam" id="PF18079">
    <property type="entry name" value="AglB_L1"/>
    <property type="match status" value="1"/>
</dbReference>
<comment type="subcellular location">
    <subcellularLocation>
        <location evidence="3">Cell membrane</location>
        <topology evidence="3">Multi-pass membrane protein</topology>
    </subcellularLocation>
</comment>
<evidence type="ECO:0000313" key="23">
    <source>
        <dbReference type="Proteomes" id="UP001058330"/>
    </source>
</evidence>
<dbReference type="InterPro" id="IPR003674">
    <property type="entry name" value="Oligo_trans_STT3"/>
</dbReference>
<comment type="cofactor">
    <cofactor evidence="1">
        <name>Mn(2+)</name>
        <dbReference type="ChEBI" id="CHEBI:29035"/>
    </cofactor>
</comment>
<dbReference type="EMBL" id="CP078063">
    <property type="protein sequence ID" value="UVE49769.1"/>
    <property type="molecule type" value="Genomic_DNA"/>
</dbReference>
<feature type="region of interest" description="Disordered" evidence="17">
    <location>
        <begin position="1008"/>
        <end position="1047"/>
    </location>
</feature>
<evidence type="ECO:0000256" key="5">
    <source>
        <dbReference type="ARBA" id="ARBA00010810"/>
    </source>
</evidence>
<keyword evidence="12 18" id="KW-1133">Transmembrane helix</keyword>
<accession>A0ABY5RBP2</accession>
<dbReference type="Pfam" id="PF22627">
    <property type="entry name" value="AglB_core-like"/>
    <property type="match status" value="1"/>
</dbReference>
<evidence type="ECO:0000256" key="9">
    <source>
        <dbReference type="ARBA" id="ARBA00022692"/>
    </source>
</evidence>
<feature type="transmembrane region" description="Helical" evidence="18">
    <location>
        <begin position="264"/>
        <end position="284"/>
    </location>
</feature>
<dbReference type="EC" id="2.4.99.21" evidence="6"/>
<dbReference type="Pfam" id="PF02516">
    <property type="entry name" value="STT3"/>
    <property type="match status" value="1"/>
</dbReference>
<feature type="domain" description="Archaeal glycosylation protein B peripheral" evidence="20">
    <location>
        <begin position="888"/>
        <end position="986"/>
    </location>
</feature>
<evidence type="ECO:0000256" key="15">
    <source>
        <dbReference type="ARBA" id="ARBA00030679"/>
    </source>
</evidence>
<evidence type="ECO:0000256" key="14">
    <source>
        <dbReference type="ARBA" id="ARBA00023211"/>
    </source>
</evidence>
<keyword evidence="7" id="KW-0328">Glycosyltransferase</keyword>
<evidence type="ECO:0000256" key="11">
    <source>
        <dbReference type="ARBA" id="ARBA00022842"/>
    </source>
</evidence>